<comment type="caution">
    <text evidence="2">The sequence shown here is derived from an EMBL/GenBank/DDBJ whole genome shotgun (WGS) entry which is preliminary data.</text>
</comment>
<evidence type="ECO:0000313" key="2">
    <source>
        <dbReference type="EMBL" id="MTD32341.1"/>
    </source>
</evidence>
<organism evidence="2 3">
    <name type="scientific">Paludibacterium denitrificans</name>
    <dbReference type="NCBI Taxonomy" id="2675226"/>
    <lineage>
        <taxon>Bacteria</taxon>
        <taxon>Pseudomonadati</taxon>
        <taxon>Pseudomonadota</taxon>
        <taxon>Betaproteobacteria</taxon>
        <taxon>Neisseriales</taxon>
        <taxon>Chromobacteriaceae</taxon>
        <taxon>Paludibacterium</taxon>
    </lineage>
</organism>
<dbReference type="AlphaFoldDB" id="A0A844GAL9"/>
<sequence>MAETSPETPAVATLAEPEASAMSAAPAAIERPAVVEPKPASVPPVDKPVTLSRPRTETGPTKADAAVPVASVSKPIVPLPVVELPTAPRDALPPQRPSQTKATARETITLPTAPSPVTVPPAPPPEIVQLPKHYRLKKTIPASTPLPKDLPVIGREELQANLQSSPLLRRAQRKLDCPAEKSTTARD</sequence>
<dbReference type="EMBL" id="WLYX01000001">
    <property type="protein sequence ID" value="MTD32341.1"/>
    <property type="molecule type" value="Genomic_DNA"/>
</dbReference>
<reference evidence="2 3" key="1">
    <citation type="submission" date="2019-11" db="EMBL/GenBank/DDBJ databases">
        <title>Draft genome sequence of Paludibacterium sp. dN18-1.</title>
        <authorList>
            <person name="Im W.-T."/>
        </authorList>
    </citation>
    <scope>NUCLEOTIDE SEQUENCE [LARGE SCALE GENOMIC DNA]</scope>
    <source>
        <strain evidence="3">dN 18-1</strain>
    </source>
</reference>
<name>A0A844GAL9_9NEIS</name>
<keyword evidence="3" id="KW-1185">Reference proteome</keyword>
<dbReference type="Proteomes" id="UP000446658">
    <property type="component" value="Unassembled WGS sequence"/>
</dbReference>
<gene>
    <name evidence="2" type="ORF">GKE73_00640</name>
</gene>
<protein>
    <submittedName>
        <fullName evidence="2">Uncharacterized protein</fullName>
    </submittedName>
</protein>
<feature type="region of interest" description="Disordered" evidence="1">
    <location>
        <begin position="162"/>
        <end position="187"/>
    </location>
</feature>
<dbReference type="RefSeq" id="WP_230368713.1">
    <property type="nucleotide sequence ID" value="NZ_WLYX01000001.1"/>
</dbReference>
<feature type="compositionally biased region" description="Basic and acidic residues" evidence="1">
    <location>
        <begin position="173"/>
        <end position="187"/>
    </location>
</feature>
<feature type="region of interest" description="Disordered" evidence="1">
    <location>
        <begin position="1"/>
        <end position="67"/>
    </location>
</feature>
<accession>A0A844GAL9</accession>
<evidence type="ECO:0000256" key="1">
    <source>
        <dbReference type="SAM" id="MobiDB-lite"/>
    </source>
</evidence>
<evidence type="ECO:0000313" key="3">
    <source>
        <dbReference type="Proteomes" id="UP000446658"/>
    </source>
</evidence>
<feature type="compositionally biased region" description="Low complexity" evidence="1">
    <location>
        <begin position="15"/>
        <end position="37"/>
    </location>
</feature>
<proteinExistence type="predicted"/>